<dbReference type="SMART" id="SM00530">
    <property type="entry name" value="HTH_XRE"/>
    <property type="match status" value="1"/>
</dbReference>
<dbReference type="InterPro" id="IPR001387">
    <property type="entry name" value="Cro/C1-type_HTH"/>
</dbReference>
<feature type="compositionally biased region" description="Basic residues" evidence="1">
    <location>
        <begin position="153"/>
        <end position="169"/>
    </location>
</feature>
<sequence>MSDKRIHPETGQELHRDVRQQTVAFGSLSRTIDVPGWYPDGDGDALFVGTDLHASNTAFKELRSEYGGHVKAVRKARGLTQEEAGRIVGGGRRAFQKYESGKTPPSEAAVGLIEVLAKHPEALATLRDVRAKMVTVTASTTGKKKTAEPKQLVRTRGRRVRMKAAKARA</sequence>
<protein>
    <submittedName>
        <fullName evidence="3">Type II toxin-antitoxin system MqsA family antitoxin</fullName>
    </submittedName>
</protein>
<name>A0ABU3Y3E4_9SPHN</name>
<dbReference type="SUPFAM" id="SSF47413">
    <property type="entry name" value="lambda repressor-like DNA-binding domains"/>
    <property type="match status" value="1"/>
</dbReference>
<dbReference type="Proteomes" id="UP001273531">
    <property type="component" value="Unassembled WGS sequence"/>
</dbReference>
<dbReference type="Pfam" id="PF15731">
    <property type="entry name" value="MqsA_antitoxin"/>
    <property type="match status" value="1"/>
</dbReference>
<feature type="domain" description="HTH cro/C1-type" evidence="2">
    <location>
        <begin position="70"/>
        <end position="123"/>
    </location>
</feature>
<evidence type="ECO:0000256" key="1">
    <source>
        <dbReference type="SAM" id="MobiDB-lite"/>
    </source>
</evidence>
<gene>
    <name evidence="3" type="ORF">RZN05_02695</name>
</gene>
<dbReference type="NCBIfam" id="TIGR03830">
    <property type="entry name" value="CxxCG_CxxCG_HTH"/>
    <property type="match status" value="1"/>
</dbReference>
<proteinExistence type="predicted"/>
<evidence type="ECO:0000259" key="2">
    <source>
        <dbReference type="PROSITE" id="PS50943"/>
    </source>
</evidence>
<dbReference type="PROSITE" id="PS50943">
    <property type="entry name" value="HTH_CROC1"/>
    <property type="match status" value="1"/>
</dbReference>
<dbReference type="InterPro" id="IPR010982">
    <property type="entry name" value="Lambda_DNA-bd_dom_sf"/>
</dbReference>
<keyword evidence="4" id="KW-1185">Reference proteome</keyword>
<feature type="region of interest" description="Disordered" evidence="1">
    <location>
        <begin position="139"/>
        <end position="169"/>
    </location>
</feature>
<evidence type="ECO:0000313" key="4">
    <source>
        <dbReference type="Proteomes" id="UP001273531"/>
    </source>
</evidence>
<dbReference type="InterPro" id="IPR032758">
    <property type="entry name" value="MqsA/HigA-2"/>
</dbReference>
<evidence type="ECO:0000313" key="3">
    <source>
        <dbReference type="EMBL" id="MDV3455878.1"/>
    </source>
</evidence>
<reference evidence="3 4" key="1">
    <citation type="submission" date="2023-10" db="EMBL/GenBank/DDBJ databases">
        <title>Sphingomonas sp. HF-S4 16S ribosomal RNA gene Genome sequencing and assembly.</title>
        <authorList>
            <person name="Lee H."/>
        </authorList>
    </citation>
    <scope>NUCLEOTIDE SEQUENCE [LARGE SCALE GENOMIC DNA]</scope>
    <source>
        <strain evidence="3 4">HF-S4</strain>
    </source>
</reference>
<comment type="caution">
    <text evidence="3">The sequence shown here is derived from an EMBL/GenBank/DDBJ whole genome shotgun (WGS) entry which is preliminary data.</text>
</comment>
<accession>A0ABU3Y3E4</accession>
<organism evidence="3 4">
    <name type="scientific">Sphingomonas agrestis</name>
    <dbReference type="NCBI Taxonomy" id="3080540"/>
    <lineage>
        <taxon>Bacteria</taxon>
        <taxon>Pseudomonadati</taxon>
        <taxon>Pseudomonadota</taxon>
        <taxon>Alphaproteobacteria</taxon>
        <taxon>Sphingomonadales</taxon>
        <taxon>Sphingomonadaceae</taxon>
        <taxon>Sphingomonas</taxon>
    </lineage>
</organism>
<dbReference type="RefSeq" id="WP_317225084.1">
    <property type="nucleotide sequence ID" value="NZ_JAWJEJ010000001.1"/>
</dbReference>
<dbReference type="Gene3D" id="1.10.260.40">
    <property type="entry name" value="lambda repressor-like DNA-binding domains"/>
    <property type="match status" value="1"/>
</dbReference>
<dbReference type="CDD" id="cd00093">
    <property type="entry name" value="HTH_XRE"/>
    <property type="match status" value="1"/>
</dbReference>
<dbReference type="InterPro" id="IPR022452">
    <property type="entry name" value="MqsA"/>
</dbReference>
<dbReference type="EMBL" id="JAWJEJ010000001">
    <property type="protein sequence ID" value="MDV3455878.1"/>
    <property type="molecule type" value="Genomic_DNA"/>
</dbReference>